<feature type="region of interest" description="Disordered" evidence="1">
    <location>
        <begin position="1"/>
        <end position="43"/>
    </location>
</feature>
<protein>
    <submittedName>
        <fullName evidence="3">Uncharacterized protein</fullName>
    </submittedName>
</protein>
<dbReference type="GO" id="GO:0044528">
    <property type="term" value="P:regulation of mitochondrial mRNA stability"/>
    <property type="evidence" value="ECO:0007669"/>
    <property type="project" value="TreeGrafter"/>
</dbReference>
<organism evidence="3 4">
    <name type="scientific">Polarella glacialis</name>
    <name type="common">Dinoflagellate</name>
    <dbReference type="NCBI Taxonomy" id="89957"/>
    <lineage>
        <taxon>Eukaryota</taxon>
        <taxon>Sar</taxon>
        <taxon>Alveolata</taxon>
        <taxon>Dinophyceae</taxon>
        <taxon>Suessiales</taxon>
        <taxon>Suessiaceae</taxon>
        <taxon>Polarella</taxon>
    </lineage>
</organism>
<feature type="transmembrane region" description="Helical" evidence="2">
    <location>
        <begin position="880"/>
        <end position="904"/>
    </location>
</feature>
<dbReference type="GO" id="GO:1901259">
    <property type="term" value="P:chloroplast rRNA processing"/>
    <property type="evidence" value="ECO:0007669"/>
    <property type="project" value="TreeGrafter"/>
</dbReference>
<dbReference type="InterPro" id="IPR050870">
    <property type="entry name" value="FAST_kinase"/>
</dbReference>
<keyword evidence="4" id="KW-1185">Reference proteome</keyword>
<keyword evidence="2" id="KW-0472">Membrane</keyword>
<feature type="compositionally biased region" description="Basic and acidic residues" evidence="1">
    <location>
        <begin position="318"/>
        <end position="329"/>
    </location>
</feature>
<feature type="compositionally biased region" description="Low complexity" evidence="1">
    <location>
        <begin position="169"/>
        <end position="189"/>
    </location>
</feature>
<evidence type="ECO:0000256" key="2">
    <source>
        <dbReference type="SAM" id="Phobius"/>
    </source>
</evidence>
<feature type="region of interest" description="Disordered" evidence="1">
    <location>
        <begin position="821"/>
        <end position="840"/>
    </location>
</feature>
<dbReference type="GO" id="GO:0005759">
    <property type="term" value="C:mitochondrial matrix"/>
    <property type="evidence" value="ECO:0007669"/>
    <property type="project" value="TreeGrafter"/>
</dbReference>
<reference evidence="3" key="1">
    <citation type="submission" date="2021-02" db="EMBL/GenBank/DDBJ databases">
        <authorList>
            <person name="Dougan E. K."/>
            <person name="Rhodes N."/>
            <person name="Thang M."/>
            <person name="Chan C."/>
        </authorList>
    </citation>
    <scope>NUCLEOTIDE SEQUENCE</scope>
</reference>
<feature type="transmembrane region" description="Helical" evidence="2">
    <location>
        <begin position="852"/>
        <end position="874"/>
    </location>
</feature>
<dbReference type="GO" id="GO:0035770">
    <property type="term" value="C:ribonucleoprotein granule"/>
    <property type="evidence" value="ECO:0007669"/>
    <property type="project" value="TreeGrafter"/>
</dbReference>
<feature type="region of interest" description="Disordered" evidence="1">
    <location>
        <begin position="169"/>
        <end position="232"/>
    </location>
</feature>
<comment type="caution">
    <text evidence="3">The sequence shown here is derived from an EMBL/GenBank/DDBJ whole genome shotgun (WGS) entry which is preliminary data.</text>
</comment>
<dbReference type="GO" id="GO:0003723">
    <property type="term" value="F:RNA binding"/>
    <property type="evidence" value="ECO:0007669"/>
    <property type="project" value="TreeGrafter"/>
</dbReference>
<dbReference type="GO" id="GO:0000963">
    <property type="term" value="P:mitochondrial RNA processing"/>
    <property type="evidence" value="ECO:0007669"/>
    <property type="project" value="TreeGrafter"/>
</dbReference>
<dbReference type="PANTHER" id="PTHR21228">
    <property type="entry name" value="FAST LEU-RICH DOMAIN-CONTAINING"/>
    <property type="match status" value="1"/>
</dbReference>
<dbReference type="EMBL" id="CAJNNV010025939">
    <property type="protein sequence ID" value="CAE8616695.1"/>
    <property type="molecule type" value="Genomic_DNA"/>
</dbReference>
<proteinExistence type="predicted"/>
<feature type="compositionally biased region" description="Basic and acidic residues" evidence="1">
    <location>
        <begin position="351"/>
        <end position="364"/>
    </location>
</feature>
<sequence length="913" mass="99445">MAMLDCSSLPDGHVHAAHQPPAGLPLTSRRQVDPEGDDCDSEPDEVVVRHTFIDFFNPAAEILRRGGRARARSWGEKPATNSPPLAVDSPKAAKPGRQASPRAQDAKFQAAKVSAGRPSSKSQSIPKGFSSQAQGKNLTSYAAALSDSLGEDPQLETWVQQQHQQQRQQQQQQQRQQHQQHQQQYQQQQVAGDSWTAGAAHQEGPYTSTASQQPAWQLSSWDPQQPLSASAPTWQPAAAFPLQLQLHVPFLPPEQLLLHHLQQHQMHQMQLRQLHMQAFPTLLSNLMPHGPASYPEPSSHQQFFSQESSKQQQQYESSHQEQFHQEHHYYSQPKAGSSAGARTTPKAASASRREPSQGRRHEQHSMPAGAEGQAEPCWLADASDVDQVLDTACAALDQLNATDIISSLHMVAKFSEAEAFGSVRGLQSLVTDARFTSLVARLRLRAAEIESPRNFMRIIWAFGKVGARGQDVEAIITHTSVAAPLLLQQFSSQELSNVLWGLARLSSEGGVHARHNQSSTRLAFAVISASTLRVAVFSAQCLTNSLWAVAKLDLRGPEVETFSHACVEALQSTMFNEMSPQGLANSLWAVAKLRLNQEVAVRFCLDAARRATASDDLLKLFFPQELSMALWAAAKLVGRGPARQKGGRGQCYPEVEKFALAVADEACERIQDFSPQGLSNISWALATLNLSRHEASRKFFVAAALTAAPLLHSYPPQAIANLCWAFGRAEGLGQVLGSFGAAAALEAQRRAKDFSWQDLSGIVSALLYVGLNGVSEVQDFAYSLVVQASSCCAQIGTQALLNIALSAVRLGVDTQAEPLQLPNNNNNTYNNSNNNSNSKNNLYTRHLRRSRLIVVVVAVAAVAAVVAAVVSVVVVVVVVLLLLLLIVVVVVVVVVIVGVGVVNFSNWQRRRVN</sequence>
<dbReference type="AlphaFoldDB" id="A0A813FWL5"/>
<feature type="compositionally biased region" description="Acidic residues" evidence="1">
    <location>
        <begin position="34"/>
        <end position="43"/>
    </location>
</feature>
<evidence type="ECO:0000256" key="1">
    <source>
        <dbReference type="SAM" id="MobiDB-lite"/>
    </source>
</evidence>
<keyword evidence="2" id="KW-1133">Transmembrane helix</keyword>
<dbReference type="GO" id="GO:0009507">
    <property type="term" value="C:chloroplast"/>
    <property type="evidence" value="ECO:0007669"/>
    <property type="project" value="GOC"/>
</dbReference>
<feature type="region of interest" description="Disordered" evidence="1">
    <location>
        <begin position="287"/>
        <end position="373"/>
    </location>
</feature>
<feature type="compositionally biased region" description="Polar residues" evidence="1">
    <location>
        <begin position="117"/>
        <end position="133"/>
    </location>
</feature>
<dbReference type="OrthoDB" id="435959at2759"/>
<accession>A0A813FWL5</accession>
<feature type="compositionally biased region" description="Low complexity" evidence="1">
    <location>
        <begin position="823"/>
        <end position="840"/>
    </location>
</feature>
<gene>
    <name evidence="3" type="ORF">PGLA1383_LOCUS34364</name>
</gene>
<evidence type="ECO:0000313" key="4">
    <source>
        <dbReference type="Proteomes" id="UP000654075"/>
    </source>
</evidence>
<name>A0A813FWL5_POLGL</name>
<evidence type="ECO:0000313" key="3">
    <source>
        <dbReference type="EMBL" id="CAE8616695.1"/>
    </source>
</evidence>
<feature type="compositionally biased region" description="Low complexity" evidence="1">
    <location>
        <begin position="298"/>
        <end position="317"/>
    </location>
</feature>
<dbReference type="PANTHER" id="PTHR21228:SF40">
    <property type="entry name" value="LD45607P"/>
    <property type="match status" value="1"/>
</dbReference>
<dbReference type="Proteomes" id="UP000654075">
    <property type="component" value="Unassembled WGS sequence"/>
</dbReference>
<feature type="region of interest" description="Disordered" evidence="1">
    <location>
        <begin position="66"/>
        <end position="133"/>
    </location>
</feature>
<keyword evidence="2" id="KW-0812">Transmembrane</keyword>
<feature type="compositionally biased region" description="Polar residues" evidence="1">
    <location>
        <begin position="205"/>
        <end position="232"/>
    </location>
</feature>